<evidence type="ECO:0000313" key="2">
    <source>
        <dbReference type="EMBL" id="RIB19334.1"/>
    </source>
</evidence>
<keyword evidence="1" id="KW-1133">Transmembrane helix</keyword>
<evidence type="ECO:0000256" key="1">
    <source>
        <dbReference type="SAM" id="Phobius"/>
    </source>
</evidence>
<accession>A0A397VA03</accession>
<reference evidence="2 3" key="1">
    <citation type="submission" date="2018-06" db="EMBL/GenBank/DDBJ databases">
        <title>Comparative genomics reveals the genomic features of Rhizophagus irregularis, R. cerebriforme, R. diaphanum and Gigaspora rosea, and their symbiotic lifestyle signature.</title>
        <authorList>
            <person name="Morin E."/>
            <person name="San Clemente H."/>
            <person name="Chen E.C.H."/>
            <person name="De La Providencia I."/>
            <person name="Hainaut M."/>
            <person name="Kuo A."/>
            <person name="Kohler A."/>
            <person name="Murat C."/>
            <person name="Tang N."/>
            <person name="Roy S."/>
            <person name="Loubradou J."/>
            <person name="Henrissat B."/>
            <person name="Grigoriev I.V."/>
            <person name="Corradi N."/>
            <person name="Roux C."/>
            <person name="Martin F.M."/>
        </authorList>
    </citation>
    <scope>NUCLEOTIDE SEQUENCE [LARGE SCALE GENOMIC DNA]</scope>
    <source>
        <strain evidence="2 3">DAOM 194757</strain>
    </source>
</reference>
<keyword evidence="1" id="KW-0472">Membrane</keyword>
<organism evidence="2 3">
    <name type="scientific">Gigaspora rosea</name>
    <dbReference type="NCBI Taxonomy" id="44941"/>
    <lineage>
        <taxon>Eukaryota</taxon>
        <taxon>Fungi</taxon>
        <taxon>Fungi incertae sedis</taxon>
        <taxon>Mucoromycota</taxon>
        <taxon>Glomeromycotina</taxon>
        <taxon>Glomeromycetes</taxon>
        <taxon>Diversisporales</taxon>
        <taxon>Gigasporaceae</taxon>
        <taxon>Gigaspora</taxon>
    </lineage>
</organism>
<comment type="caution">
    <text evidence="2">The sequence shown here is derived from an EMBL/GenBank/DDBJ whole genome shotgun (WGS) entry which is preliminary data.</text>
</comment>
<gene>
    <name evidence="2" type="ORF">C2G38_2182188</name>
</gene>
<dbReference type="AlphaFoldDB" id="A0A397VA03"/>
<proteinExistence type="predicted"/>
<name>A0A397VA03_9GLOM</name>
<feature type="transmembrane region" description="Helical" evidence="1">
    <location>
        <begin position="6"/>
        <end position="31"/>
    </location>
</feature>
<protein>
    <submittedName>
        <fullName evidence="2">Uncharacterized protein</fullName>
    </submittedName>
</protein>
<evidence type="ECO:0000313" key="3">
    <source>
        <dbReference type="Proteomes" id="UP000266673"/>
    </source>
</evidence>
<dbReference type="Proteomes" id="UP000266673">
    <property type="component" value="Unassembled WGS sequence"/>
</dbReference>
<keyword evidence="1" id="KW-0812">Transmembrane</keyword>
<sequence length="63" mass="6844">MFNEVVIIGVTIIGVKVVIVGVAVIGVVNVIGTVTKFAIKEIANRRVQILTIPDQTDEEFRHA</sequence>
<keyword evidence="3" id="KW-1185">Reference proteome</keyword>
<dbReference type="EMBL" id="QKWP01000481">
    <property type="protein sequence ID" value="RIB19334.1"/>
    <property type="molecule type" value="Genomic_DNA"/>
</dbReference>